<sequence length="201" mass="22927">MDIIVLNAPPQSGKDEISAYLCKGNPNINHEEVKELLFEVAIRSAGISRELWDAMYTRRYKEIPSPYLMIDGVNVSPRQWMIHCSESVIKPLFGKSAFGKAAVEHLKKTYANDEVVVYSDGGFKEEIKELSDYAYSTGGEFFLARIHRRGYDWGNDSRNWLYLDGLRGHERDFDNKEGGMIECAEEVLEWARAISYGETDA</sequence>
<dbReference type="EMBL" id="PP595732">
    <property type="protein sequence ID" value="XBS49811.1"/>
    <property type="molecule type" value="Genomic_DNA"/>
</dbReference>
<name>A0AAU7PIJ5_9CAUD</name>
<evidence type="ECO:0000313" key="1">
    <source>
        <dbReference type="EMBL" id="XBS49811.1"/>
    </source>
</evidence>
<proteinExistence type="predicted"/>
<evidence type="ECO:0008006" key="2">
    <source>
        <dbReference type="Google" id="ProtNLM"/>
    </source>
</evidence>
<protein>
    <recommendedName>
        <fullName evidence="2">ATP-binding protein</fullName>
    </recommendedName>
</protein>
<reference evidence="1" key="1">
    <citation type="submission" date="2024-04" db="EMBL/GenBank/DDBJ databases">
        <authorList>
            <person name="Jaglan A.B."/>
            <person name="Vashisth M."/>
            <person name="Anand T."/>
            <person name="Virmani N."/>
            <person name="Bera B."/>
            <person name="Vaid R."/>
        </authorList>
    </citation>
    <scope>NUCLEOTIDE SEQUENCE</scope>
</reference>
<accession>A0AAU7PIJ5</accession>
<organism evidence="1">
    <name type="scientific">Salmonella phage SalP219</name>
    <dbReference type="NCBI Taxonomy" id="3158864"/>
    <lineage>
        <taxon>Viruses</taxon>
        <taxon>Duplodnaviria</taxon>
        <taxon>Heunggongvirae</taxon>
        <taxon>Uroviricota</taxon>
        <taxon>Caudoviricetes</taxon>
        <taxon>Vequintavirinae</taxon>
        <taxon>Seunavirus</taxon>
    </lineage>
</organism>